<dbReference type="PANTHER" id="PTHR42913">
    <property type="entry name" value="APOPTOSIS-INDUCING FACTOR 1"/>
    <property type="match status" value="1"/>
</dbReference>
<gene>
    <name evidence="7" type="ORF">SCAL_000268</name>
</gene>
<feature type="domain" description="FAD/NAD(P)-binding" evidence="6">
    <location>
        <begin position="1"/>
        <end position="287"/>
    </location>
</feature>
<dbReference type="EMBL" id="LYOS01000001">
    <property type="protein sequence ID" value="OFV68592.1"/>
    <property type="molecule type" value="Genomic_DNA"/>
</dbReference>
<sequence length="368" mass="40587">MKLVVIGCGFAGVEVVGAIRKLLSKDELEITMIDPRTRLEYQASHPEILSGKVTPEEISGDLAKFAAKHDATFVNKAVESVDFDKKVVKVGEEEIPYDYLVIATGGQCTFFGVPGADKSYTVNTLADAVRTRKALEKLDLNKEVKIAVIGAGLTGVEVVGELNDYFKEKNAKNAKIYLIEAMDKVLPPFKDNVSNYVRKFFEDRGVEIMTSKGVKSIDGGHIVLADGTELDTDMVIWTCGIQCSSLATTFGLENVRGWIVTDEYLRAKGKDDVFVIGDAASVEIDGVLCGKNVEEAEKQGQTAAVNIANLIKGKPLKKYKPVNTVSDPRAFISLGENKAVMVFKGMMFKFMAYRLKKFIEHHYMKRFD</sequence>
<evidence type="ECO:0000256" key="4">
    <source>
        <dbReference type="ARBA" id="ARBA00022827"/>
    </source>
</evidence>
<evidence type="ECO:0000313" key="8">
    <source>
        <dbReference type="Proteomes" id="UP000186940"/>
    </source>
</evidence>
<reference evidence="7" key="1">
    <citation type="submission" date="2016-05" db="EMBL/GenBank/DDBJ databases">
        <title>Microbial consortia oxidize butane by reversing methanogenesis.</title>
        <authorList>
            <person name="Laso-Perez R."/>
            <person name="Richter M."/>
            <person name="Wegener G."/>
            <person name="Musat F."/>
        </authorList>
    </citation>
    <scope>NUCLEOTIDE SEQUENCE [LARGE SCALE GENOMIC DNA]</scope>
    <source>
        <strain evidence="7">BOX2</strain>
    </source>
</reference>
<keyword evidence="8" id="KW-1185">Reference proteome</keyword>
<organism evidence="7 8">
    <name type="scientific">Candidatus Syntropharchaeum caldarium</name>
    <dbReference type="NCBI Taxonomy" id="1838285"/>
    <lineage>
        <taxon>Archaea</taxon>
        <taxon>Methanobacteriati</taxon>
        <taxon>Methanobacteriota</taxon>
        <taxon>Stenosarchaea group</taxon>
        <taxon>Methanomicrobia</taxon>
        <taxon>Methanosarcinales</taxon>
        <taxon>ANME-2 cluster</taxon>
        <taxon>Candidatus Syntropharchaeum</taxon>
    </lineage>
</organism>
<dbReference type="STRING" id="1838285.SCAL_000268"/>
<dbReference type="AlphaFoldDB" id="A0A1F2PCI4"/>
<evidence type="ECO:0000256" key="1">
    <source>
        <dbReference type="ARBA" id="ARBA00001974"/>
    </source>
</evidence>
<evidence type="ECO:0000313" key="7">
    <source>
        <dbReference type="EMBL" id="OFV68592.1"/>
    </source>
</evidence>
<dbReference type="InterPro" id="IPR051169">
    <property type="entry name" value="NADH-Q_oxidoreductase"/>
</dbReference>
<name>A0A1F2PCI4_9EURY</name>
<evidence type="ECO:0000256" key="3">
    <source>
        <dbReference type="ARBA" id="ARBA00022630"/>
    </source>
</evidence>
<keyword evidence="4" id="KW-0274">FAD</keyword>
<comment type="caution">
    <text evidence="7">The sequence shown here is derived from an EMBL/GenBank/DDBJ whole genome shotgun (WGS) entry which is preliminary data.</text>
</comment>
<dbReference type="GO" id="GO:0003955">
    <property type="term" value="F:NAD(P)H dehydrogenase (quinone) activity"/>
    <property type="evidence" value="ECO:0007669"/>
    <property type="project" value="TreeGrafter"/>
</dbReference>
<dbReference type="PANTHER" id="PTHR42913:SF3">
    <property type="entry name" value="64 KDA MITOCHONDRIAL NADH DEHYDROGENASE (EUROFUNG)"/>
    <property type="match status" value="1"/>
</dbReference>
<dbReference type="Gene3D" id="3.50.50.100">
    <property type="match status" value="1"/>
</dbReference>
<dbReference type="SUPFAM" id="SSF51905">
    <property type="entry name" value="FAD/NAD(P)-binding domain"/>
    <property type="match status" value="1"/>
</dbReference>
<keyword evidence="3" id="KW-0285">Flavoprotein</keyword>
<protein>
    <submittedName>
        <fullName evidence="7">NADH dehydrogenase</fullName>
    </submittedName>
</protein>
<comment type="similarity">
    <text evidence="2">Belongs to the NADH dehydrogenase family.</text>
</comment>
<dbReference type="GO" id="GO:0019646">
    <property type="term" value="P:aerobic electron transport chain"/>
    <property type="evidence" value="ECO:0007669"/>
    <property type="project" value="TreeGrafter"/>
</dbReference>
<evidence type="ECO:0000259" key="6">
    <source>
        <dbReference type="Pfam" id="PF07992"/>
    </source>
</evidence>
<evidence type="ECO:0000256" key="2">
    <source>
        <dbReference type="ARBA" id="ARBA00005272"/>
    </source>
</evidence>
<dbReference type="PRINTS" id="PR00368">
    <property type="entry name" value="FADPNR"/>
</dbReference>
<dbReference type="Proteomes" id="UP000186940">
    <property type="component" value="Unassembled WGS sequence"/>
</dbReference>
<dbReference type="Pfam" id="PF07992">
    <property type="entry name" value="Pyr_redox_2"/>
    <property type="match status" value="1"/>
</dbReference>
<dbReference type="InterPro" id="IPR023753">
    <property type="entry name" value="FAD/NAD-binding_dom"/>
</dbReference>
<accession>A0A1F2PCI4</accession>
<evidence type="ECO:0000256" key="5">
    <source>
        <dbReference type="ARBA" id="ARBA00023002"/>
    </source>
</evidence>
<keyword evidence="5" id="KW-0560">Oxidoreductase</keyword>
<comment type="cofactor">
    <cofactor evidence="1">
        <name>FAD</name>
        <dbReference type="ChEBI" id="CHEBI:57692"/>
    </cofactor>
</comment>
<proteinExistence type="inferred from homology"/>
<dbReference type="InterPro" id="IPR036188">
    <property type="entry name" value="FAD/NAD-bd_sf"/>
</dbReference>